<dbReference type="GO" id="GO:0004775">
    <property type="term" value="F:succinate-CoA ligase (ADP-forming) activity"/>
    <property type="evidence" value="ECO:0007669"/>
    <property type="project" value="UniProtKB-UniRule"/>
</dbReference>
<dbReference type="GeneID" id="73290405"/>
<dbReference type="FunFam" id="3.40.50.261:FF:000007">
    <property type="entry name" value="Succinate--CoA ligase [ADP-forming] subunit beta"/>
    <property type="match status" value="1"/>
</dbReference>
<dbReference type="HAMAP" id="MF_00558">
    <property type="entry name" value="Succ_CoA_beta"/>
    <property type="match status" value="1"/>
</dbReference>
<evidence type="ECO:0000259" key="8">
    <source>
        <dbReference type="PROSITE" id="PS50975"/>
    </source>
</evidence>
<gene>
    <name evidence="7 9" type="primary">sucC</name>
    <name evidence="9" type="ORF">NGM29_10125</name>
</gene>
<evidence type="ECO:0000256" key="6">
    <source>
        <dbReference type="ARBA" id="ARBA00022842"/>
    </source>
</evidence>
<keyword evidence="2 7" id="KW-0436">Ligase</keyword>
<evidence type="ECO:0000256" key="7">
    <source>
        <dbReference type="HAMAP-Rule" id="MF_00558"/>
    </source>
</evidence>
<dbReference type="Gene3D" id="3.30.1490.20">
    <property type="entry name" value="ATP-grasp fold, A domain"/>
    <property type="match status" value="1"/>
</dbReference>
<dbReference type="PIRSF" id="PIRSF001554">
    <property type="entry name" value="SucCS_beta"/>
    <property type="match status" value="1"/>
</dbReference>
<evidence type="ECO:0000256" key="5">
    <source>
        <dbReference type="ARBA" id="ARBA00022840"/>
    </source>
</evidence>
<reference evidence="9" key="1">
    <citation type="submission" date="2022-06" db="EMBL/GenBank/DDBJ databases">
        <title>Diverse halophilic archaea isolated from saline environments.</title>
        <authorList>
            <person name="Cui H.-L."/>
        </authorList>
    </citation>
    <scope>NUCLEOTIDE SEQUENCE</scope>
    <source>
        <strain evidence="9">WLHS1</strain>
    </source>
</reference>
<feature type="binding site" evidence="7">
    <location>
        <position position="91"/>
    </location>
    <ligand>
        <name>ATP</name>
        <dbReference type="ChEBI" id="CHEBI:30616"/>
    </ligand>
</feature>
<evidence type="ECO:0000256" key="1">
    <source>
        <dbReference type="ARBA" id="ARBA00022532"/>
    </source>
</evidence>
<dbReference type="GO" id="GO:0005524">
    <property type="term" value="F:ATP binding"/>
    <property type="evidence" value="ECO:0007669"/>
    <property type="project" value="UniProtKB-UniRule"/>
</dbReference>
<evidence type="ECO:0000313" key="9">
    <source>
        <dbReference type="EMBL" id="UTF52159.1"/>
    </source>
</evidence>
<feature type="binding site" evidence="7">
    <location>
        <position position="99"/>
    </location>
    <ligand>
        <name>ATP</name>
        <dbReference type="ChEBI" id="CHEBI:30616"/>
    </ligand>
</feature>
<dbReference type="GO" id="GO:0006104">
    <property type="term" value="P:succinyl-CoA metabolic process"/>
    <property type="evidence" value="ECO:0007669"/>
    <property type="project" value="TreeGrafter"/>
</dbReference>
<dbReference type="InterPro" id="IPR011761">
    <property type="entry name" value="ATP-grasp"/>
</dbReference>
<dbReference type="Gene3D" id="3.40.50.261">
    <property type="entry name" value="Succinyl-CoA synthetase domains"/>
    <property type="match status" value="1"/>
</dbReference>
<organism evidence="9 10">
    <name type="scientific">Natronosalvus rutilus</name>
    <dbReference type="NCBI Taxonomy" id="2953753"/>
    <lineage>
        <taxon>Archaea</taxon>
        <taxon>Methanobacteriati</taxon>
        <taxon>Methanobacteriota</taxon>
        <taxon>Stenosarchaea group</taxon>
        <taxon>Halobacteria</taxon>
        <taxon>Halobacteriales</taxon>
        <taxon>Natrialbaceae</taxon>
        <taxon>Natronosalvus</taxon>
    </lineage>
</organism>
<dbReference type="InterPro" id="IPR013815">
    <property type="entry name" value="ATP_grasp_subdomain_1"/>
</dbReference>
<evidence type="ECO:0000256" key="3">
    <source>
        <dbReference type="ARBA" id="ARBA00022723"/>
    </source>
</evidence>
<dbReference type="PROSITE" id="PS01217">
    <property type="entry name" value="SUCCINYL_COA_LIG_3"/>
    <property type="match status" value="1"/>
</dbReference>
<accession>A0A9E7N7V3</accession>
<comment type="catalytic activity">
    <reaction evidence="7">
        <text>succinate + ATP + CoA = succinyl-CoA + ADP + phosphate</text>
        <dbReference type="Rhea" id="RHEA:17661"/>
        <dbReference type="ChEBI" id="CHEBI:30031"/>
        <dbReference type="ChEBI" id="CHEBI:30616"/>
        <dbReference type="ChEBI" id="CHEBI:43474"/>
        <dbReference type="ChEBI" id="CHEBI:57287"/>
        <dbReference type="ChEBI" id="CHEBI:57292"/>
        <dbReference type="ChEBI" id="CHEBI:456216"/>
        <dbReference type="EC" id="6.2.1.5"/>
    </reaction>
</comment>
<dbReference type="EC" id="6.2.1.5" evidence="7"/>
<feature type="binding site" evidence="7">
    <location>
        <position position="257"/>
    </location>
    <ligand>
        <name>substrate</name>
        <note>ligand shared with subunit alpha</note>
    </ligand>
</feature>
<keyword evidence="4 7" id="KW-0547">Nucleotide-binding</keyword>
<dbReference type="Pfam" id="PF08442">
    <property type="entry name" value="ATP-grasp_2"/>
    <property type="match status" value="1"/>
</dbReference>
<dbReference type="InterPro" id="IPR005811">
    <property type="entry name" value="SUCC_ACL_C"/>
</dbReference>
<dbReference type="Gene3D" id="3.30.470.20">
    <property type="entry name" value="ATP-grasp fold, B domain"/>
    <property type="match status" value="1"/>
</dbReference>
<protein>
    <recommendedName>
        <fullName evidence="7">Succinate--CoA ligase [ADP-forming] subunit beta</fullName>
        <ecNumber evidence="7">6.2.1.5</ecNumber>
    </recommendedName>
    <alternativeName>
        <fullName evidence="7">Succinyl-CoA synthetase subunit beta</fullName>
        <shortName evidence="7">SCS-beta</shortName>
    </alternativeName>
</protein>
<dbReference type="Proteomes" id="UP001056855">
    <property type="component" value="Chromosome"/>
</dbReference>
<keyword evidence="3 7" id="KW-0479">Metal-binding</keyword>
<feature type="binding site" evidence="7">
    <location>
        <position position="45"/>
    </location>
    <ligand>
        <name>ATP</name>
        <dbReference type="ChEBI" id="CHEBI:30616"/>
    </ligand>
</feature>
<feature type="binding site" evidence="7">
    <location>
        <position position="94"/>
    </location>
    <ligand>
        <name>ATP</name>
        <dbReference type="ChEBI" id="CHEBI:30616"/>
    </ligand>
</feature>
<sequence length="384" mass="41130">MKLHEYQAKQVFADAGVPTPESTLASDVDGVLAAADEIGYPVAIKAQVQVGGRGKAGGIKLAEDADEARDAAESILGMDLKGYHVDRVLVEEAVDFVNELYVGVTMDRGEGKPVAMVSTKGGVDIEQVAEETPEAIAREHVDPAFGMHPYQARKAVYDADVDADLALDVAGVLTTLYDLWEDRDGSDAEINPLMVTSDGEVIAADAVMNIDEDALFRQPELAEMEDEAASGDELEQKADEYDFDYVRLEGNVGIIGNGAGLVMTTLDLVDHYGGKPANFLDVGGGAKAERIANALDMVFSDENVDSVVFNIFGGITRGDEVAKGINEALGQFDEIPKPVVVRLAGTNWEEGMEILNEDLVTVEQTLEDAVQRAVAYAEDEEGDQ</sequence>
<feature type="domain" description="ATP-grasp" evidence="8">
    <location>
        <begin position="9"/>
        <end position="221"/>
    </location>
</feature>
<dbReference type="InterPro" id="IPR016102">
    <property type="entry name" value="Succinyl-CoA_synth-like"/>
</dbReference>
<dbReference type="InterPro" id="IPR017866">
    <property type="entry name" value="Succ-CoA_synthase_bsu_CS"/>
</dbReference>
<dbReference type="SUPFAM" id="SSF52210">
    <property type="entry name" value="Succinyl-CoA synthetase domains"/>
    <property type="match status" value="1"/>
</dbReference>
<dbReference type="GO" id="GO:0006099">
    <property type="term" value="P:tricarboxylic acid cycle"/>
    <property type="evidence" value="ECO:0007669"/>
    <property type="project" value="UniProtKB-UniRule"/>
</dbReference>
<dbReference type="KEGG" id="sawl:NGM29_10125"/>
<keyword evidence="6 7" id="KW-0460">Magnesium</keyword>
<dbReference type="NCBIfam" id="TIGR01016">
    <property type="entry name" value="sucCoAbeta"/>
    <property type="match status" value="1"/>
</dbReference>
<feature type="binding site" evidence="7">
    <location>
        <begin position="314"/>
        <end position="316"/>
    </location>
    <ligand>
        <name>substrate</name>
        <note>ligand shared with subunit alpha</note>
    </ligand>
</feature>
<dbReference type="FunFam" id="3.30.470.20:FF:000002">
    <property type="entry name" value="Succinate--CoA ligase [ADP-forming] subunit beta"/>
    <property type="match status" value="1"/>
</dbReference>
<feature type="binding site" evidence="7">
    <location>
        <position position="205"/>
    </location>
    <ligand>
        <name>Mg(2+)</name>
        <dbReference type="ChEBI" id="CHEBI:18420"/>
    </ligand>
</feature>
<dbReference type="NCBIfam" id="NF001913">
    <property type="entry name" value="PRK00696.1"/>
    <property type="match status" value="1"/>
</dbReference>
<feature type="binding site" evidence="7">
    <location>
        <begin position="52"/>
        <end position="54"/>
    </location>
    <ligand>
        <name>ATP</name>
        <dbReference type="ChEBI" id="CHEBI:30616"/>
    </ligand>
</feature>
<evidence type="ECO:0000256" key="4">
    <source>
        <dbReference type="ARBA" id="ARBA00022741"/>
    </source>
</evidence>
<dbReference type="PANTHER" id="PTHR11815">
    <property type="entry name" value="SUCCINYL-COA SYNTHETASE BETA CHAIN"/>
    <property type="match status" value="1"/>
</dbReference>
<feature type="binding site" evidence="7">
    <location>
        <position position="191"/>
    </location>
    <ligand>
        <name>Mg(2+)</name>
        <dbReference type="ChEBI" id="CHEBI:18420"/>
    </ligand>
</feature>
<dbReference type="PROSITE" id="PS50975">
    <property type="entry name" value="ATP_GRASP"/>
    <property type="match status" value="1"/>
</dbReference>
<keyword evidence="1 7" id="KW-0816">Tricarboxylic acid cycle</keyword>
<dbReference type="AlphaFoldDB" id="A0A9E7N7V3"/>
<dbReference type="GO" id="GO:0000287">
    <property type="term" value="F:magnesium ion binding"/>
    <property type="evidence" value="ECO:0007669"/>
    <property type="project" value="UniProtKB-UniRule"/>
</dbReference>
<dbReference type="SUPFAM" id="SSF56059">
    <property type="entry name" value="Glutathione synthetase ATP-binding domain-like"/>
    <property type="match status" value="1"/>
</dbReference>
<dbReference type="InterPro" id="IPR013650">
    <property type="entry name" value="ATP-grasp_succ-CoA_synth-type"/>
</dbReference>
<comment type="catalytic activity">
    <reaction evidence="7">
        <text>GTP + succinate + CoA = succinyl-CoA + GDP + phosphate</text>
        <dbReference type="Rhea" id="RHEA:22120"/>
        <dbReference type="ChEBI" id="CHEBI:30031"/>
        <dbReference type="ChEBI" id="CHEBI:37565"/>
        <dbReference type="ChEBI" id="CHEBI:43474"/>
        <dbReference type="ChEBI" id="CHEBI:57287"/>
        <dbReference type="ChEBI" id="CHEBI:57292"/>
        <dbReference type="ChEBI" id="CHEBI:58189"/>
    </reaction>
</comment>
<comment type="function">
    <text evidence="7">Succinyl-CoA synthetase functions in the citric acid cycle (TCA), coupling the hydrolysis of succinyl-CoA to the synthesis of either ATP or GTP and thus represents the only step of substrate-level phosphorylation in the TCA. The beta subunit provides nucleotide specificity of the enzyme and binds the substrate succinate, while the binding sites for coenzyme A and phosphate are found in the alpha subunit.</text>
</comment>
<keyword evidence="5 7" id="KW-0067">ATP-binding</keyword>
<keyword evidence="10" id="KW-1185">Reference proteome</keyword>
<evidence type="ECO:0000313" key="10">
    <source>
        <dbReference type="Proteomes" id="UP001056855"/>
    </source>
</evidence>
<proteinExistence type="inferred from homology"/>
<comment type="similarity">
    <text evidence="7">Belongs to the succinate/malate CoA ligase beta subunit family.</text>
</comment>
<dbReference type="Pfam" id="PF00549">
    <property type="entry name" value="Ligase_CoA"/>
    <property type="match status" value="1"/>
</dbReference>
<evidence type="ECO:0000256" key="2">
    <source>
        <dbReference type="ARBA" id="ARBA00022598"/>
    </source>
</evidence>
<dbReference type="PANTHER" id="PTHR11815:SF10">
    <property type="entry name" value="SUCCINATE--COA LIGASE [GDP-FORMING] SUBUNIT BETA, MITOCHONDRIAL"/>
    <property type="match status" value="1"/>
</dbReference>
<comment type="cofactor">
    <cofactor evidence="7">
        <name>Mg(2+)</name>
        <dbReference type="ChEBI" id="CHEBI:18420"/>
    </cofactor>
    <text evidence="7">Binds 1 Mg(2+) ion per subunit.</text>
</comment>
<comment type="subunit">
    <text evidence="7">Heterotetramer of two alpha and two beta subunits.</text>
</comment>
<dbReference type="InterPro" id="IPR005809">
    <property type="entry name" value="Succ_CoA_ligase-like_bsu"/>
</dbReference>
<dbReference type="RefSeq" id="WP_254155963.1">
    <property type="nucleotide sequence ID" value="NZ_CP100355.1"/>
</dbReference>
<name>A0A9E7N7V3_9EURY</name>
<dbReference type="GO" id="GO:0042709">
    <property type="term" value="C:succinate-CoA ligase complex"/>
    <property type="evidence" value="ECO:0007669"/>
    <property type="project" value="TreeGrafter"/>
</dbReference>
<dbReference type="EMBL" id="CP100355">
    <property type="protein sequence ID" value="UTF52159.1"/>
    <property type="molecule type" value="Genomic_DNA"/>
</dbReference>
<comment type="pathway">
    <text evidence="7">Carbohydrate metabolism; tricarboxylic acid cycle; succinate from succinyl-CoA (ligase route): step 1/1.</text>
</comment>